<name>A0A3M7SGM1_BRAPC</name>
<reference evidence="1 2" key="1">
    <citation type="journal article" date="2018" name="Sci. Rep.">
        <title>Genomic signatures of local adaptation to the degree of environmental predictability in rotifers.</title>
        <authorList>
            <person name="Franch-Gras L."/>
            <person name="Hahn C."/>
            <person name="Garcia-Roger E.M."/>
            <person name="Carmona M.J."/>
            <person name="Serra M."/>
            <person name="Gomez A."/>
        </authorList>
    </citation>
    <scope>NUCLEOTIDE SEQUENCE [LARGE SCALE GENOMIC DNA]</scope>
    <source>
        <strain evidence="1">HYR1</strain>
    </source>
</reference>
<sequence>MDAFKIFDDFSKPSCYFFLDFKVIRIRVWLINYRAMLNGNNLMFSDKMKNETPLMIGITFGNRVVKTKWMWLDCLRDCNRNKKKIY</sequence>
<dbReference type="EMBL" id="REGN01001406">
    <property type="protein sequence ID" value="RNA34859.1"/>
    <property type="molecule type" value="Genomic_DNA"/>
</dbReference>
<dbReference type="AlphaFoldDB" id="A0A3M7SGM1"/>
<accession>A0A3M7SGM1</accession>
<gene>
    <name evidence="1" type="ORF">BpHYR1_005556</name>
</gene>
<protein>
    <submittedName>
        <fullName evidence="1">Uncharacterized protein</fullName>
    </submittedName>
</protein>
<proteinExistence type="predicted"/>
<evidence type="ECO:0000313" key="1">
    <source>
        <dbReference type="EMBL" id="RNA34859.1"/>
    </source>
</evidence>
<organism evidence="1 2">
    <name type="scientific">Brachionus plicatilis</name>
    <name type="common">Marine rotifer</name>
    <name type="synonym">Brachionus muelleri</name>
    <dbReference type="NCBI Taxonomy" id="10195"/>
    <lineage>
        <taxon>Eukaryota</taxon>
        <taxon>Metazoa</taxon>
        <taxon>Spiralia</taxon>
        <taxon>Gnathifera</taxon>
        <taxon>Rotifera</taxon>
        <taxon>Eurotatoria</taxon>
        <taxon>Monogononta</taxon>
        <taxon>Pseudotrocha</taxon>
        <taxon>Ploima</taxon>
        <taxon>Brachionidae</taxon>
        <taxon>Brachionus</taxon>
    </lineage>
</organism>
<comment type="caution">
    <text evidence="1">The sequence shown here is derived from an EMBL/GenBank/DDBJ whole genome shotgun (WGS) entry which is preliminary data.</text>
</comment>
<evidence type="ECO:0000313" key="2">
    <source>
        <dbReference type="Proteomes" id="UP000276133"/>
    </source>
</evidence>
<keyword evidence="2" id="KW-1185">Reference proteome</keyword>
<dbReference type="Proteomes" id="UP000276133">
    <property type="component" value="Unassembled WGS sequence"/>
</dbReference>